<dbReference type="Proteomes" id="UP001527202">
    <property type="component" value="Unassembled WGS sequence"/>
</dbReference>
<dbReference type="EMBL" id="CP026520">
    <property type="protein sequence ID" value="QAV16694.1"/>
    <property type="molecule type" value="Genomic_DNA"/>
</dbReference>
<proteinExistence type="predicted"/>
<dbReference type="AlphaFoldDB" id="A0A410WQT4"/>
<protein>
    <recommendedName>
        <fullName evidence="5">SGNH/GDSL hydrolase family protein</fullName>
    </recommendedName>
</protein>
<dbReference type="RefSeq" id="WP_042233726.1">
    <property type="nucleotide sequence ID" value="NZ_CP026520.1"/>
</dbReference>
<accession>A0A410WQT4</accession>
<dbReference type="OrthoDB" id="2537745at2"/>
<evidence type="ECO:0008006" key="5">
    <source>
        <dbReference type="Google" id="ProtNLM"/>
    </source>
</evidence>
<gene>
    <name evidence="1" type="ORF">M5X16_09530</name>
    <name evidence="2" type="ORF">PC41400_02865</name>
</gene>
<organism evidence="2 3">
    <name type="scientific">Paenibacillus chitinolyticus</name>
    <dbReference type="NCBI Taxonomy" id="79263"/>
    <lineage>
        <taxon>Bacteria</taxon>
        <taxon>Bacillati</taxon>
        <taxon>Bacillota</taxon>
        <taxon>Bacilli</taxon>
        <taxon>Bacillales</taxon>
        <taxon>Paenibacillaceae</taxon>
        <taxon>Paenibacillus</taxon>
    </lineage>
</organism>
<evidence type="ECO:0000313" key="4">
    <source>
        <dbReference type="Proteomes" id="UP001527202"/>
    </source>
</evidence>
<reference evidence="1 4" key="2">
    <citation type="submission" date="2022-05" db="EMBL/GenBank/DDBJ databases">
        <title>Genome Sequencing of Bee-Associated Microbes.</title>
        <authorList>
            <person name="Dunlap C."/>
        </authorList>
    </citation>
    <scope>NUCLEOTIDE SEQUENCE [LARGE SCALE GENOMIC DNA]</scope>
    <source>
        <strain evidence="1 4">NRRL B-23120</strain>
    </source>
</reference>
<dbReference type="KEGG" id="pchi:PC41400_02865"/>
<keyword evidence="4" id="KW-1185">Reference proteome</keyword>
<reference evidence="2 3" key="1">
    <citation type="submission" date="2018-01" db="EMBL/GenBank/DDBJ databases">
        <title>The whole genome sequencing and assembly of Paenibacillus chitinolyticus KCCM 41400 strain.</title>
        <authorList>
            <person name="Kim J.-Y."/>
            <person name="Park M.-K."/>
            <person name="Lee Y.-J."/>
            <person name="Yi H."/>
            <person name="Bahn Y.-S."/>
            <person name="Kim J.F."/>
            <person name="Lee D.-W."/>
        </authorList>
    </citation>
    <scope>NUCLEOTIDE SEQUENCE [LARGE SCALE GENOMIC DNA]</scope>
    <source>
        <strain evidence="2 3">KCCM 41400</strain>
    </source>
</reference>
<sequence>MNILAFFKKNSFVLGLLLIFVVAEALVMWWNPLETSRRFGKDDFTKTLYHHDWSRSGAVFYGNSSVTGAYIEEKSAAKLVEMGLSYGKLTDLQQILQRGLYTVKDELVIGIDVHTLLDKMETDYRFPWNKPWYKPYVYAYRADFLDAGKELVRNLAFQGSLAYEPRWIDKELYHGYATEEAMTKSWARYEKDYNWMTLKDMQDNLDALQWILGYSREQGIPLRVVWMPFRQDHVKPPYAEAMKQEVNARLKAADVPVLDLMDRYAPKYFHDLVHLNREEGAPLFTKEVDEWLLSLRKPSKS</sequence>
<evidence type="ECO:0000313" key="2">
    <source>
        <dbReference type="EMBL" id="QAV16694.1"/>
    </source>
</evidence>
<dbReference type="Proteomes" id="UP000288943">
    <property type="component" value="Chromosome"/>
</dbReference>
<name>A0A410WQT4_9BACL</name>
<dbReference type="GeneID" id="95373756"/>
<evidence type="ECO:0000313" key="3">
    <source>
        <dbReference type="Proteomes" id="UP000288943"/>
    </source>
</evidence>
<evidence type="ECO:0000313" key="1">
    <source>
        <dbReference type="EMBL" id="MCY9596014.1"/>
    </source>
</evidence>
<dbReference type="EMBL" id="JAMDMJ010000010">
    <property type="protein sequence ID" value="MCY9596014.1"/>
    <property type="molecule type" value="Genomic_DNA"/>
</dbReference>